<reference evidence="2" key="1">
    <citation type="submission" date="2015-11" db="EMBL/GenBank/DDBJ databases">
        <title>De novo transcriptome assembly of four potential Pierce s Disease insect vectors from Arizona vineyards.</title>
        <authorList>
            <person name="Tassone E.E."/>
        </authorList>
    </citation>
    <scope>NUCLEOTIDE SEQUENCE</scope>
</reference>
<evidence type="ECO:0000313" key="2">
    <source>
        <dbReference type="EMBL" id="JAS45164.1"/>
    </source>
</evidence>
<dbReference type="SUPFAM" id="SSF56112">
    <property type="entry name" value="Protein kinase-like (PK-like)"/>
    <property type="match status" value="1"/>
</dbReference>
<dbReference type="InterPro" id="IPR004119">
    <property type="entry name" value="EcKL"/>
</dbReference>
<accession>A0A1B6F4R5</accession>
<dbReference type="InterPro" id="IPR011009">
    <property type="entry name" value="Kinase-like_dom_sf"/>
</dbReference>
<organism evidence="2">
    <name type="scientific">Cuerna arida</name>
    <dbReference type="NCBI Taxonomy" id="1464854"/>
    <lineage>
        <taxon>Eukaryota</taxon>
        <taxon>Metazoa</taxon>
        <taxon>Ecdysozoa</taxon>
        <taxon>Arthropoda</taxon>
        <taxon>Hexapoda</taxon>
        <taxon>Insecta</taxon>
        <taxon>Pterygota</taxon>
        <taxon>Neoptera</taxon>
        <taxon>Paraneoptera</taxon>
        <taxon>Hemiptera</taxon>
        <taxon>Auchenorrhyncha</taxon>
        <taxon>Membracoidea</taxon>
        <taxon>Cicadellidae</taxon>
        <taxon>Cicadellinae</taxon>
        <taxon>Proconiini</taxon>
        <taxon>Cuerna</taxon>
    </lineage>
</organism>
<dbReference type="Gene3D" id="3.90.1200.10">
    <property type="match status" value="1"/>
</dbReference>
<feature type="non-terminal residue" evidence="2">
    <location>
        <position position="1"/>
    </location>
</feature>
<dbReference type="SMART" id="SM00587">
    <property type="entry name" value="CHK"/>
    <property type="match status" value="1"/>
</dbReference>
<dbReference type="PANTHER" id="PTHR11012">
    <property type="entry name" value="PROTEIN KINASE-LIKE DOMAIN-CONTAINING"/>
    <property type="match status" value="1"/>
</dbReference>
<dbReference type="InterPro" id="IPR015897">
    <property type="entry name" value="CHK_kinase-like"/>
</dbReference>
<dbReference type="EMBL" id="GECZ01024605">
    <property type="protein sequence ID" value="JAS45164.1"/>
    <property type="molecule type" value="Transcribed_RNA"/>
</dbReference>
<protein>
    <recommendedName>
        <fullName evidence="1">CHK kinase-like domain-containing protein</fullName>
    </recommendedName>
</protein>
<evidence type="ECO:0000259" key="1">
    <source>
        <dbReference type="SMART" id="SM00587"/>
    </source>
</evidence>
<dbReference type="AlphaFoldDB" id="A0A1B6F4R5"/>
<dbReference type="Pfam" id="PF02958">
    <property type="entry name" value="EcKL"/>
    <property type="match status" value="1"/>
</dbReference>
<gene>
    <name evidence="2" type="ORF">g.14547</name>
</gene>
<name>A0A1B6F4R5_9HEMI</name>
<dbReference type="PANTHER" id="PTHR11012:SF56">
    <property type="entry name" value="CHK KINASE-LIKE DOMAIN-CONTAINING PROTEIN-RELATED"/>
    <property type="match status" value="1"/>
</dbReference>
<feature type="domain" description="CHK kinase-like" evidence="1">
    <location>
        <begin position="128"/>
        <end position="321"/>
    </location>
</feature>
<sequence>HKKMDKTIPEWINESFLKDILQGMEDQGSNVSIIKFNVSPAVAPGNNYYSHIYRVQIEYKFTNSQSLQALSLIVKSPIEGGYFASLSKEGHFFEKELKAYNVLLPRLYDKLKFEFAPKLFKGPKESDIILKDLLQDGYKVSDKFKKLDFTYCKSVIVNLAKVHAASVSLHQEDPIFVEDIGKDFSVNERTMVLKKDRLEYCVKTVARIARETYGHEDLAEFLFKKVENLCAAIIEYITHKDEGLLVLNHGDLWINNILFKTSDLGEIIDVKFIDFQQLRYGPPVLDLMYFFWTSADEEVRENKLQDLCTVYLETLNSTLKDLGCTERLTLEELNHGFKSASKFFELILCLLMPGMFSNPEDVCGMAEVKSPSEDPSCQEFKDFFESMLKGKHFWTLFPIIMRQFQTWVQNL</sequence>
<proteinExistence type="predicted"/>